<name>A0A5J5BWF9_9ASTE</name>
<dbReference type="AlphaFoldDB" id="A0A5J5BWF9"/>
<reference evidence="3 4" key="1">
    <citation type="submission" date="2019-09" db="EMBL/GenBank/DDBJ databases">
        <title>A chromosome-level genome assembly of the Chinese tupelo Nyssa sinensis.</title>
        <authorList>
            <person name="Yang X."/>
            <person name="Kang M."/>
            <person name="Yang Y."/>
            <person name="Xiong H."/>
            <person name="Wang M."/>
            <person name="Zhang Z."/>
            <person name="Wang Z."/>
            <person name="Wu H."/>
            <person name="Ma T."/>
            <person name="Liu J."/>
            <person name="Xi Z."/>
        </authorList>
    </citation>
    <scope>NUCLEOTIDE SEQUENCE [LARGE SCALE GENOMIC DNA]</scope>
    <source>
        <strain evidence="3">J267</strain>
        <tissue evidence="3">Leaf</tissue>
    </source>
</reference>
<evidence type="ECO:0000256" key="2">
    <source>
        <dbReference type="SAM" id="MobiDB-lite"/>
    </source>
</evidence>
<sequence>MSNQEDENPEFSVSNSIDAERDSGKSNNEIDNNEIEDDFESRDLEANHFTPNSLDTLKGLHIMATLDETIYESHDLEAQLQLQLMSSAEAANKIEDLKNKLEDIEMELETAYSLTNNLRKKLVESSNAILLRDSKITSLNNEVTNLKRQISKLRSNLSIAETTISEVEMRHRSEIEAARVAIVEEQKDKILKLRRRLASNGYNFCLKKMSKAYPEVNTELLDQIKVSTDESGEYKDDEEPVDSFVS</sequence>
<feature type="compositionally biased region" description="Acidic residues" evidence="2">
    <location>
        <begin position="235"/>
        <end position="246"/>
    </location>
</feature>
<evidence type="ECO:0000256" key="1">
    <source>
        <dbReference type="SAM" id="Coils"/>
    </source>
</evidence>
<gene>
    <name evidence="3" type="ORF">F0562_003423</name>
</gene>
<proteinExistence type="predicted"/>
<evidence type="ECO:0000313" key="4">
    <source>
        <dbReference type="Proteomes" id="UP000325577"/>
    </source>
</evidence>
<dbReference type="Proteomes" id="UP000325577">
    <property type="component" value="Linkage Group LG1"/>
</dbReference>
<keyword evidence="1" id="KW-0175">Coiled coil</keyword>
<protein>
    <submittedName>
        <fullName evidence="3">Uncharacterized protein</fullName>
    </submittedName>
</protein>
<dbReference type="OrthoDB" id="6436679at2759"/>
<feature type="coiled-coil region" evidence="1">
    <location>
        <begin position="87"/>
        <end position="170"/>
    </location>
</feature>
<evidence type="ECO:0000313" key="3">
    <source>
        <dbReference type="EMBL" id="KAA8546994.1"/>
    </source>
</evidence>
<keyword evidence="4" id="KW-1185">Reference proteome</keyword>
<dbReference type="EMBL" id="CM018032">
    <property type="protein sequence ID" value="KAA8546994.1"/>
    <property type="molecule type" value="Genomic_DNA"/>
</dbReference>
<accession>A0A5J5BWF9</accession>
<feature type="region of interest" description="Disordered" evidence="2">
    <location>
        <begin position="1"/>
        <end position="33"/>
    </location>
</feature>
<organism evidence="3 4">
    <name type="scientific">Nyssa sinensis</name>
    <dbReference type="NCBI Taxonomy" id="561372"/>
    <lineage>
        <taxon>Eukaryota</taxon>
        <taxon>Viridiplantae</taxon>
        <taxon>Streptophyta</taxon>
        <taxon>Embryophyta</taxon>
        <taxon>Tracheophyta</taxon>
        <taxon>Spermatophyta</taxon>
        <taxon>Magnoliopsida</taxon>
        <taxon>eudicotyledons</taxon>
        <taxon>Gunneridae</taxon>
        <taxon>Pentapetalae</taxon>
        <taxon>asterids</taxon>
        <taxon>Cornales</taxon>
        <taxon>Nyssaceae</taxon>
        <taxon>Nyssa</taxon>
    </lineage>
</organism>
<feature type="region of interest" description="Disordered" evidence="2">
    <location>
        <begin position="227"/>
        <end position="246"/>
    </location>
</feature>